<comment type="caution">
    <text evidence="1">The sequence shown here is derived from an EMBL/GenBank/DDBJ whole genome shotgun (WGS) entry which is preliminary data.</text>
</comment>
<gene>
    <name evidence="1" type="ORF">GP486_005215</name>
</gene>
<organism evidence="1 2">
    <name type="scientific">Trichoglossum hirsutum</name>
    <dbReference type="NCBI Taxonomy" id="265104"/>
    <lineage>
        <taxon>Eukaryota</taxon>
        <taxon>Fungi</taxon>
        <taxon>Dikarya</taxon>
        <taxon>Ascomycota</taxon>
        <taxon>Pezizomycotina</taxon>
        <taxon>Geoglossomycetes</taxon>
        <taxon>Geoglossales</taxon>
        <taxon>Geoglossaceae</taxon>
        <taxon>Trichoglossum</taxon>
    </lineage>
</organism>
<evidence type="ECO:0000313" key="1">
    <source>
        <dbReference type="EMBL" id="KAH0556999.1"/>
    </source>
</evidence>
<keyword evidence="2" id="KW-1185">Reference proteome</keyword>
<dbReference type="AlphaFoldDB" id="A0A9P8L9I0"/>
<dbReference type="EMBL" id="JAGHQM010000946">
    <property type="protein sequence ID" value="KAH0556999.1"/>
    <property type="molecule type" value="Genomic_DNA"/>
</dbReference>
<evidence type="ECO:0000313" key="2">
    <source>
        <dbReference type="Proteomes" id="UP000750711"/>
    </source>
</evidence>
<dbReference type="Proteomes" id="UP000750711">
    <property type="component" value="Unassembled WGS sequence"/>
</dbReference>
<name>A0A9P8L9I0_9PEZI</name>
<proteinExistence type="predicted"/>
<protein>
    <submittedName>
        <fullName evidence="1">Uncharacterized protein</fullName>
    </submittedName>
</protein>
<sequence length="208" mass="22873">MLGDSAVKSHIMEKTGDPNTIQVFTENTGHVNSAVFRQFGANPFNIAVVGLCGCTVLVVISNQAVYITHYFEDLAFDAEPGDPAPDLQGTVLNFLNNPMNGYDSLAQHSALFNDPSTTVYFMSPAKRSKVLYDTQLNDIGTAIRAILPNMVNNMQEYGYPPLDMKKGPDKTLMATTTLGRALFEYDPNPGGNPQRRLYFQSKKIIADL</sequence>
<reference evidence="1" key="1">
    <citation type="submission" date="2021-03" db="EMBL/GenBank/DDBJ databases">
        <title>Comparative genomics and phylogenomic investigation of the class Geoglossomycetes provide insights into ecological specialization and systematics.</title>
        <authorList>
            <person name="Melie T."/>
            <person name="Pirro S."/>
            <person name="Miller A.N."/>
            <person name="Quandt A."/>
        </authorList>
    </citation>
    <scope>NUCLEOTIDE SEQUENCE</scope>
    <source>
        <strain evidence="1">CAQ_001_2017</strain>
    </source>
</reference>
<accession>A0A9P8L9I0</accession>